<dbReference type="EMBL" id="JANAWD010000445">
    <property type="protein sequence ID" value="KAJ3479342.1"/>
    <property type="molecule type" value="Genomic_DNA"/>
</dbReference>
<sequence>MKSLRLLDLSFNCTSLGWLMRHTRQISLPKLVHLALCDSTDSCAYLLERINHPPTTTILVTLPRGRPAASFSTLSAVTFNKLSAKGVPEILTVTLSREAFTIETLFQTRPLHLAFWDQIIDTEDIPWGEVKPLFHFQDASTYLVDMLQHGVSLGPLSQVQVLYIGGQIDYNEDPWEPVKESMPNVHTLHMNNPDLGVLQRLLSRDILHKSKRTSQTKPFCPNLQTLILENANFEYLVQGCLEEGLSCRKLSGRPVRTLKLLACCNITDYSLDFFDVDEVDWDGIEDLETGEFDLGDYGSGDLFYTSEEEG</sequence>
<dbReference type="AlphaFoldDB" id="A0AAD5YFL7"/>
<protein>
    <submittedName>
        <fullName evidence="1">Uncharacterized protein</fullName>
    </submittedName>
</protein>
<reference evidence="1" key="1">
    <citation type="submission" date="2022-07" db="EMBL/GenBank/DDBJ databases">
        <title>Genome Sequence of Physisporinus lineatus.</title>
        <authorList>
            <person name="Buettner E."/>
        </authorList>
    </citation>
    <scope>NUCLEOTIDE SEQUENCE</scope>
    <source>
        <strain evidence="1">VT162</strain>
    </source>
</reference>
<dbReference type="Proteomes" id="UP001212997">
    <property type="component" value="Unassembled WGS sequence"/>
</dbReference>
<gene>
    <name evidence="1" type="ORF">NLI96_g9128</name>
</gene>
<evidence type="ECO:0000313" key="2">
    <source>
        <dbReference type="Proteomes" id="UP001212997"/>
    </source>
</evidence>
<keyword evidence="2" id="KW-1185">Reference proteome</keyword>
<evidence type="ECO:0000313" key="1">
    <source>
        <dbReference type="EMBL" id="KAJ3479342.1"/>
    </source>
</evidence>
<proteinExistence type="predicted"/>
<organism evidence="1 2">
    <name type="scientific">Meripilus lineatus</name>
    <dbReference type="NCBI Taxonomy" id="2056292"/>
    <lineage>
        <taxon>Eukaryota</taxon>
        <taxon>Fungi</taxon>
        <taxon>Dikarya</taxon>
        <taxon>Basidiomycota</taxon>
        <taxon>Agaricomycotina</taxon>
        <taxon>Agaricomycetes</taxon>
        <taxon>Polyporales</taxon>
        <taxon>Meripilaceae</taxon>
        <taxon>Meripilus</taxon>
    </lineage>
</organism>
<name>A0AAD5YFL7_9APHY</name>
<accession>A0AAD5YFL7</accession>
<comment type="caution">
    <text evidence="1">The sequence shown here is derived from an EMBL/GenBank/DDBJ whole genome shotgun (WGS) entry which is preliminary data.</text>
</comment>